<dbReference type="AlphaFoldDB" id="A0A7D5EGL1"/>
<evidence type="ECO:0000313" key="5">
    <source>
        <dbReference type="EMBL" id="QLC50954.1"/>
    </source>
</evidence>
<dbReference type="CDD" id="cd00887">
    <property type="entry name" value="MoeA"/>
    <property type="match status" value="1"/>
</dbReference>
<reference evidence="5 6" key="1">
    <citation type="submission" date="2020-06" db="EMBL/GenBank/DDBJ databases">
        <title>Methanolobus halotolerans sp. nov., isolated from a saline lake Tus in Siberia.</title>
        <authorList>
            <person name="Shen Y."/>
            <person name="Chen S.-C."/>
            <person name="Lai M.-C."/>
            <person name="Huang H.-H."/>
            <person name="Chiu H.-H."/>
            <person name="Tang S.-L."/>
            <person name="Rogozin D.Y."/>
            <person name="Degermendzhy A.G."/>
        </authorList>
    </citation>
    <scope>NUCLEOTIDE SEQUENCE [LARGE SCALE GENOMIC DNA]</scope>
    <source>
        <strain evidence="5 6">DSM 21339</strain>
    </source>
</reference>
<dbReference type="OrthoDB" id="31371at2157"/>
<feature type="domain" description="MoaB/Mog" evidence="4">
    <location>
        <begin position="177"/>
        <end position="315"/>
    </location>
</feature>
<name>A0A7D5EGL1_9EURY</name>
<keyword evidence="3" id="KW-0501">Molybdenum cofactor biosynthesis</keyword>
<dbReference type="InterPro" id="IPR005110">
    <property type="entry name" value="MoeA_linker/N"/>
</dbReference>
<dbReference type="NCBIfam" id="NF045515">
    <property type="entry name" value="Glp_gephyrin"/>
    <property type="match status" value="1"/>
</dbReference>
<dbReference type="GO" id="GO:0061599">
    <property type="term" value="F:molybdopterin molybdotransferase activity"/>
    <property type="evidence" value="ECO:0007669"/>
    <property type="project" value="TreeGrafter"/>
</dbReference>
<dbReference type="GeneID" id="55822469"/>
<dbReference type="PANTHER" id="PTHR10192:SF19">
    <property type="entry name" value="MOLYBDOPTERIN BIOSYNTHESIS PROTEIN MJ0666-RELATED"/>
    <property type="match status" value="1"/>
</dbReference>
<dbReference type="Pfam" id="PF03454">
    <property type="entry name" value="MoeA_C"/>
    <property type="match status" value="1"/>
</dbReference>
<dbReference type="RefSeq" id="WP_176966009.1">
    <property type="nucleotide sequence ID" value="NZ_CP058215.1"/>
</dbReference>
<dbReference type="KEGG" id="mzi:HWN40_12300"/>
<accession>A0A7D5EGL1</accession>
<dbReference type="InterPro" id="IPR036135">
    <property type="entry name" value="MoeA_linker/N_sf"/>
</dbReference>
<dbReference type="Gene3D" id="2.40.340.10">
    <property type="entry name" value="MoeA, C-terminal, domain IV"/>
    <property type="match status" value="1"/>
</dbReference>
<dbReference type="InterPro" id="IPR001453">
    <property type="entry name" value="MoaB/Mog_dom"/>
</dbReference>
<dbReference type="SUPFAM" id="SSF53218">
    <property type="entry name" value="Molybdenum cofactor biosynthesis proteins"/>
    <property type="match status" value="1"/>
</dbReference>
<dbReference type="UniPathway" id="UPA00344"/>
<dbReference type="Gene3D" id="2.170.190.11">
    <property type="entry name" value="Molybdopterin biosynthesis moea protein, domain 3"/>
    <property type="match status" value="1"/>
</dbReference>
<comment type="similarity">
    <text evidence="2">Belongs to the MoeA family.</text>
</comment>
<evidence type="ECO:0000256" key="2">
    <source>
        <dbReference type="ARBA" id="ARBA00010763"/>
    </source>
</evidence>
<dbReference type="GO" id="GO:0005737">
    <property type="term" value="C:cytoplasm"/>
    <property type="evidence" value="ECO:0007669"/>
    <property type="project" value="TreeGrafter"/>
</dbReference>
<dbReference type="Gene3D" id="3.40.980.10">
    <property type="entry name" value="MoaB/Mog-like domain"/>
    <property type="match status" value="1"/>
</dbReference>
<dbReference type="SUPFAM" id="SSF63867">
    <property type="entry name" value="MoeA C-terminal domain-like"/>
    <property type="match status" value="1"/>
</dbReference>
<dbReference type="InterPro" id="IPR005111">
    <property type="entry name" value="MoeA_C_domain_IV"/>
</dbReference>
<dbReference type="FunFam" id="2.40.340.10:FF:000005">
    <property type="entry name" value="Molybdopterin molybdenumtransferase MoeA"/>
    <property type="match status" value="1"/>
</dbReference>
<dbReference type="InterPro" id="IPR036688">
    <property type="entry name" value="MoeA_C_domain_IV_sf"/>
</dbReference>
<evidence type="ECO:0000256" key="1">
    <source>
        <dbReference type="ARBA" id="ARBA00005046"/>
    </source>
</evidence>
<keyword evidence="6" id="KW-1185">Reference proteome</keyword>
<dbReference type="SUPFAM" id="SSF63882">
    <property type="entry name" value="MoeA N-terminal region -like"/>
    <property type="match status" value="1"/>
</dbReference>
<dbReference type="Gene3D" id="3.90.105.10">
    <property type="entry name" value="Molybdopterin biosynthesis moea protein, domain 2"/>
    <property type="match status" value="1"/>
</dbReference>
<dbReference type="PANTHER" id="PTHR10192">
    <property type="entry name" value="MOLYBDOPTERIN BIOSYNTHESIS PROTEIN"/>
    <property type="match status" value="1"/>
</dbReference>
<dbReference type="EMBL" id="CP058215">
    <property type="protein sequence ID" value="QLC50954.1"/>
    <property type="molecule type" value="Genomic_DNA"/>
</dbReference>
<gene>
    <name evidence="5" type="ORF">HWN40_12300</name>
</gene>
<evidence type="ECO:0000259" key="4">
    <source>
        <dbReference type="SMART" id="SM00852"/>
    </source>
</evidence>
<protein>
    <submittedName>
        <fullName evidence="5">Molybdopterin molybdotransferase MoeA</fullName>
    </submittedName>
</protein>
<proteinExistence type="inferred from homology"/>
<evidence type="ECO:0000256" key="3">
    <source>
        <dbReference type="ARBA" id="ARBA00023150"/>
    </source>
</evidence>
<evidence type="ECO:0000313" key="6">
    <source>
        <dbReference type="Proteomes" id="UP000509594"/>
    </source>
</evidence>
<dbReference type="SMART" id="SM00852">
    <property type="entry name" value="MoCF_biosynth"/>
    <property type="match status" value="1"/>
</dbReference>
<dbReference type="InterPro" id="IPR036425">
    <property type="entry name" value="MoaB/Mog-like_dom_sf"/>
</dbReference>
<comment type="pathway">
    <text evidence="1">Cofactor biosynthesis; molybdopterin biosynthesis.</text>
</comment>
<sequence length="400" mass="42730">MDRIMKERTGVGYAKRLFLEAIMPLKRTEKAEISDCVGRVISSSILAPRNVPHYRRSAMDGFAVRSADIIGASPTNPVMLQVSDDIEEGSSVQVSTGEYVPDEADAVIMLEDTISIGDMIEVRAQVHPGKNIGDVGEDVRKNEIIFNKGHQLRACDIAVLASLGIKEVTVYSKPVVAILPTGNDLIPLKDNEVPSPGKTLDINSLMIGLYVTKWGAEPRYCDIVSEDRDLIEEATKNNLDADFIVVSGGTSVGEKDFVPGVVASLGKKLVHGVGLSPGKPTALGIIDNVPVLCMPGYPAAGLVALFAFGKPAILKTGNLPEMPDLTVKARLTGKINSREGYVSYARVILEEDSGQTLARPLMTAGAGILSSMAKSGGFVIIPENVEGYEEGNEVDVVLIE</sequence>
<keyword evidence="5" id="KW-0808">Transferase</keyword>
<dbReference type="Pfam" id="PF00994">
    <property type="entry name" value="MoCF_biosynth"/>
    <property type="match status" value="1"/>
</dbReference>
<dbReference type="Pfam" id="PF03453">
    <property type="entry name" value="MoeA_N"/>
    <property type="match status" value="1"/>
</dbReference>
<dbReference type="GO" id="GO:0006777">
    <property type="term" value="P:Mo-molybdopterin cofactor biosynthetic process"/>
    <property type="evidence" value="ECO:0007669"/>
    <property type="project" value="UniProtKB-KW"/>
</dbReference>
<dbReference type="InterPro" id="IPR038987">
    <property type="entry name" value="MoeA-like"/>
</dbReference>
<dbReference type="Proteomes" id="UP000509594">
    <property type="component" value="Chromosome"/>
</dbReference>
<organism evidence="5 6">
    <name type="scientific">Methanolobus zinderi</name>
    <dbReference type="NCBI Taxonomy" id="536044"/>
    <lineage>
        <taxon>Archaea</taxon>
        <taxon>Methanobacteriati</taxon>
        <taxon>Methanobacteriota</taxon>
        <taxon>Stenosarchaea group</taxon>
        <taxon>Methanomicrobia</taxon>
        <taxon>Methanosarcinales</taxon>
        <taxon>Methanosarcinaceae</taxon>
        <taxon>Methanolobus</taxon>
    </lineage>
</organism>